<reference evidence="2 3" key="1">
    <citation type="journal article" date="2019" name="Sci. Rep.">
        <title>Orb-weaving spider Araneus ventricosus genome elucidates the spidroin gene catalogue.</title>
        <authorList>
            <person name="Kono N."/>
            <person name="Nakamura H."/>
            <person name="Ohtoshi R."/>
            <person name="Moran D.A.P."/>
            <person name="Shinohara A."/>
            <person name="Yoshida Y."/>
            <person name="Fujiwara M."/>
            <person name="Mori M."/>
            <person name="Tomita M."/>
            <person name="Arakawa K."/>
        </authorList>
    </citation>
    <scope>NUCLEOTIDE SEQUENCE [LARGE SCALE GENOMIC DNA]</scope>
</reference>
<proteinExistence type="predicted"/>
<evidence type="ECO:0000256" key="1">
    <source>
        <dbReference type="SAM" id="MobiDB-lite"/>
    </source>
</evidence>
<keyword evidence="3" id="KW-1185">Reference proteome</keyword>
<sequence length="134" mass="14841">MTRTTSELAPPSPNFRATPTGGRLATTYDLACNRPHTRRIFSGIGFRTCDPPVPRSEWLRRLGMKCVLGVRIQGLSAYSDLARVCNEFEAASSTRVVTNSFAITCFKLALLPCQTCHRFAKQDCCKLKLLSGKL</sequence>
<accession>A0A4Y2REU2</accession>
<comment type="caution">
    <text evidence="2">The sequence shown here is derived from an EMBL/GenBank/DDBJ whole genome shotgun (WGS) entry which is preliminary data.</text>
</comment>
<evidence type="ECO:0000313" key="3">
    <source>
        <dbReference type="Proteomes" id="UP000499080"/>
    </source>
</evidence>
<organism evidence="2 3">
    <name type="scientific">Araneus ventricosus</name>
    <name type="common">Orbweaver spider</name>
    <name type="synonym">Epeira ventricosa</name>
    <dbReference type="NCBI Taxonomy" id="182803"/>
    <lineage>
        <taxon>Eukaryota</taxon>
        <taxon>Metazoa</taxon>
        <taxon>Ecdysozoa</taxon>
        <taxon>Arthropoda</taxon>
        <taxon>Chelicerata</taxon>
        <taxon>Arachnida</taxon>
        <taxon>Araneae</taxon>
        <taxon>Araneomorphae</taxon>
        <taxon>Entelegynae</taxon>
        <taxon>Araneoidea</taxon>
        <taxon>Araneidae</taxon>
        <taxon>Araneus</taxon>
    </lineage>
</organism>
<gene>
    <name evidence="2" type="ORF">AVEN_146463_1</name>
</gene>
<evidence type="ECO:0000313" key="2">
    <source>
        <dbReference type="EMBL" id="GBN74277.1"/>
    </source>
</evidence>
<dbReference type="Proteomes" id="UP000499080">
    <property type="component" value="Unassembled WGS sequence"/>
</dbReference>
<feature type="region of interest" description="Disordered" evidence="1">
    <location>
        <begin position="1"/>
        <end position="20"/>
    </location>
</feature>
<dbReference type="EMBL" id="BGPR01016833">
    <property type="protein sequence ID" value="GBN74277.1"/>
    <property type="molecule type" value="Genomic_DNA"/>
</dbReference>
<protein>
    <submittedName>
        <fullName evidence="2">Uncharacterized protein</fullName>
    </submittedName>
</protein>
<name>A0A4Y2REU2_ARAVE</name>
<dbReference type="AlphaFoldDB" id="A0A4Y2REU2"/>